<accession>A0A7R9LRX0</accession>
<protein>
    <submittedName>
        <fullName evidence="3">Uncharacterized protein</fullName>
    </submittedName>
</protein>
<evidence type="ECO:0000313" key="4">
    <source>
        <dbReference type="Proteomes" id="UP000728032"/>
    </source>
</evidence>
<evidence type="ECO:0000256" key="2">
    <source>
        <dbReference type="ARBA" id="ARBA00023163"/>
    </source>
</evidence>
<keyword evidence="4" id="KW-1185">Reference proteome</keyword>
<keyword evidence="1" id="KW-0240">DNA-directed RNA polymerase</keyword>
<sequence>MTDNEILDESSCFETHYRQIEIPLDPKFIGSEERAISRILDNMKNQYNHELKGVLLDYSHLKFTTDLGRIIDDQPVVFWTIGAKFTTFNVSVGQLIRTKINRMGASYCGALIGTCIDATIMFAEDVDKQELMAYMRIGQEIIFRVNGFDASNSFIDGLIDGHCLQRIKETIDLSEEYNETFSQTSFFT</sequence>
<keyword evidence="2" id="KW-0804">Transcription</keyword>
<evidence type="ECO:0000256" key="1">
    <source>
        <dbReference type="ARBA" id="ARBA00022478"/>
    </source>
</evidence>
<evidence type="ECO:0000313" key="3">
    <source>
        <dbReference type="EMBL" id="CAD7646758.1"/>
    </source>
</evidence>
<reference evidence="3" key="1">
    <citation type="submission" date="2020-11" db="EMBL/GenBank/DDBJ databases">
        <authorList>
            <person name="Tran Van P."/>
        </authorList>
    </citation>
    <scope>NUCLEOTIDE SEQUENCE</scope>
</reference>
<name>A0A7R9LRX0_9ACAR</name>
<dbReference type="Gene3D" id="3.30.1490.120">
    <property type="entry name" value="RNA polymerase Rpb7-like, N-terminal domain"/>
    <property type="match status" value="1"/>
</dbReference>
<dbReference type="Proteomes" id="UP000728032">
    <property type="component" value="Unassembled WGS sequence"/>
</dbReference>
<organism evidence="3">
    <name type="scientific">Oppiella nova</name>
    <dbReference type="NCBI Taxonomy" id="334625"/>
    <lineage>
        <taxon>Eukaryota</taxon>
        <taxon>Metazoa</taxon>
        <taxon>Ecdysozoa</taxon>
        <taxon>Arthropoda</taxon>
        <taxon>Chelicerata</taxon>
        <taxon>Arachnida</taxon>
        <taxon>Acari</taxon>
        <taxon>Acariformes</taxon>
        <taxon>Sarcoptiformes</taxon>
        <taxon>Oribatida</taxon>
        <taxon>Brachypylina</taxon>
        <taxon>Oppioidea</taxon>
        <taxon>Oppiidae</taxon>
        <taxon>Oppiella</taxon>
    </lineage>
</organism>
<dbReference type="GO" id="GO:0000428">
    <property type="term" value="C:DNA-directed RNA polymerase complex"/>
    <property type="evidence" value="ECO:0007669"/>
    <property type="project" value="UniProtKB-KW"/>
</dbReference>
<dbReference type="OrthoDB" id="10250504at2759"/>
<proteinExistence type="predicted"/>
<dbReference type="InterPro" id="IPR036898">
    <property type="entry name" value="RNA_pol_Rpb7-like_N_sf"/>
</dbReference>
<dbReference type="AlphaFoldDB" id="A0A7R9LRX0"/>
<dbReference type="EMBL" id="OC917328">
    <property type="protein sequence ID" value="CAD7646758.1"/>
    <property type="molecule type" value="Genomic_DNA"/>
</dbReference>
<dbReference type="EMBL" id="CAJPVJ010002503">
    <property type="protein sequence ID" value="CAG2166369.1"/>
    <property type="molecule type" value="Genomic_DNA"/>
</dbReference>
<gene>
    <name evidence="3" type="ORF">ONB1V03_LOCUS5893</name>
</gene>